<dbReference type="AlphaFoldDB" id="A0A089N4H5"/>
<protein>
    <recommendedName>
        <fullName evidence="3">HEAT repeat domain-containing protein</fullName>
    </recommendedName>
</protein>
<dbReference type="Gene3D" id="1.25.10.10">
    <property type="entry name" value="Leucine-rich Repeat Variant"/>
    <property type="match status" value="1"/>
</dbReference>
<name>A0A089N4H5_9BACL</name>
<accession>A0A089N4H5</accession>
<dbReference type="STRING" id="169760.PSTEL_11780"/>
<dbReference type="EMBL" id="CP009286">
    <property type="protein sequence ID" value="AIQ63659.1"/>
    <property type="molecule type" value="Genomic_DNA"/>
</dbReference>
<evidence type="ECO:0000313" key="1">
    <source>
        <dbReference type="EMBL" id="AIQ63659.1"/>
    </source>
</evidence>
<dbReference type="HOGENOM" id="CLU_1127275_0_0_9"/>
<evidence type="ECO:0000313" key="2">
    <source>
        <dbReference type="Proteomes" id="UP000029507"/>
    </source>
</evidence>
<dbReference type="KEGG" id="pste:PSTEL_11780"/>
<dbReference type="InterPro" id="IPR011989">
    <property type="entry name" value="ARM-like"/>
</dbReference>
<proteinExistence type="predicted"/>
<dbReference type="Proteomes" id="UP000029507">
    <property type="component" value="Chromosome"/>
</dbReference>
<keyword evidence="2" id="KW-1185">Reference proteome</keyword>
<reference evidence="1 2" key="1">
    <citation type="submission" date="2014-08" db="EMBL/GenBank/DDBJ databases">
        <title>Comparative genomics of the Paenibacillus odorifer group.</title>
        <authorList>
            <person name="den Bakker H.C."/>
            <person name="Tsai Y.-C."/>
            <person name="Martin N."/>
            <person name="Korlach J."/>
            <person name="Wiedmann M."/>
        </authorList>
    </citation>
    <scope>NUCLEOTIDE SEQUENCE [LARGE SCALE GENOMIC DNA]</scope>
    <source>
        <strain evidence="1 2">DSM 14472</strain>
    </source>
</reference>
<sequence>MSPGPDDRKKLEAYLTAESRLPGPRGNLELAGRFASGFAHSGMSGEWWDMLTDWARLPSAEAGTGDPREFLPFCACLTLGAHYSFASPAQRQEIASILRAAANDSRWRTREAAAMGLQCIGEADFGLLADVLAQWKSGASLLEQRAIVAALAHPPLLKDREAAVYALGLAGEITESIVEVTGPERKAEPFRVLCKGLEYALSVMAAAEPGAGFELLSRLASLDDPAVIRIVKSNLGKSRLSRKYGPQTAAILAGIDNKS</sequence>
<organism evidence="1 2">
    <name type="scientific">Paenibacillus stellifer</name>
    <dbReference type="NCBI Taxonomy" id="169760"/>
    <lineage>
        <taxon>Bacteria</taxon>
        <taxon>Bacillati</taxon>
        <taxon>Bacillota</taxon>
        <taxon>Bacilli</taxon>
        <taxon>Bacillales</taxon>
        <taxon>Paenibacillaceae</taxon>
        <taxon>Paenibacillus</taxon>
    </lineage>
</organism>
<gene>
    <name evidence="1" type="ORF">PSTEL_11780</name>
</gene>
<evidence type="ECO:0008006" key="3">
    <source>
        <dbReference type="Google" id="ProtNLM"/>
    </source>
</evidence>